<dbReference type="AlphaFoldDB" id="A0AAJ2S6J1"/>
<keyword evidence="1" id="KW-0238">DNA-binding</keyword>
<dbReference type="SUPFAM" id="SSF46955">
    <property type="entry name" value="Putative DNA-binding domain"/>
    <property type="match status" value="1"/>
</dbReference>
<gene>
    <name evidence="2" type="ORF">SIK69_06775</name>
    <name evidence="1" type="ORF">SIL20_05635</name>
</gene>
<organism evidence="1 4">
    <name type="scientific">Scandinavium lactucae</name>
    <dbReference type="NCBI Taxonomy" id="3095028"/>
    <lineage>
        <taxon>Bacteria</taxon>
        <taxon>Pseudomonadati</taxon>
        <taxon>Pseudomonadota</taxon>
        <taxon>Gammaproteobacteria</taxon>
        <taxon>Enterobacterales</taxon>
        <taxon>Enterobacteriaceae</taxon>
        <taxon>Scandinavium</taxon>
    </lineage>
</organism>
<dbReference type="EMBL" id="JAWXRD010000006">
    <property type="protein sequence ID" value="MDX6039902.1"/>
    <property type="molecule type" value="Genomic_DNA"/>
</dbReference>
<evidence type="ECO:0000313" key="3">
    <source>
        <dbReference type="Proteomes" id="UP001275664"/>
    </source>
</evidence>
<dbReference type="GO" id="GO:0003677">
    <property type="term" value="F:DNA binding"/>
    <property type="evidence" value="ECO:0007669"/>
    <property type="project" value="UniProtKB-KW"/>
</dbReference>
<dbReference type="EMBL" id="JAWXRC010000020">
    <property type="protein sequence ID" value="MDX6030989.1"/>
    <property type="molecule type" value="Genomic_DNA"/>
</dbReference>
<dbReference type="Pfam" id="PF07037">
    <property type="entry name" value="YfeC-like"/>
    <property type="match status" value="1"/>
</dbReference>
<dbReference type="RefSeq" id="WP_319627569.1">
    <property type="nucleotide sequence ID" value="NZ_JAWXRB010000003.1"/>
</dbReference>
<dbReference type="Proteomes" id="UP001275664">
    <property type="component" value="Unassembled WGS sequence"/>
</dbReference>
<dbReference type="Proteomes" id="UP001282336">
    <property type="component" value="Unassembled WGS sequence"/>
</dbReference>
<proteinExistence type="predicted"/>
<evidence type="ECO:0000313" key="1">
    <source>
        <dbReference type="EMBL" id="MDX6030989.1"/>
    </source>
</evidence>
<dbReference type="InterPro" id="IPR010749">
    <property type="entry name" value="YfeC-like"/>
</dbReference>
<dbReference type="InterPro" id="IPR009061">
    <property type="entry name" value="DNA-bd_dom_put_sf"/>
</dbReference>
<name>A0AAJ2S6J1_9ENTR</name>
<protein>
    <submittedName>
        <fullName evidence="1">DNA-binding transcriptional regulator</fullName>
    </submittedName>
</protein>
<sequence length="132" mass="15106">MKITLLRKMSTSELATLVGVTTQTVNRWIRKHHWATQKVMGVQGGRGRVIVITPVVRDTLASTRKLRKLTLRLQAEEPDPFYQAQENDPLLRMIQAILLTMTMTEKQRLLGLLEREDRSAVLMHVSMAEPSE</sequence>
<evidence type="ECO:0000313" key="4">
    <source>
        <dbReference type="Proteomes" id="UP001282336"/>
    </source>
</evidence>
<accession>A0AAJ2S6J1</accession>
<reference evidence="1 3" key="1">
    <citation type="submission" date="2023-11" db="EMBL/GenBank/DDBJ databases">
        <title>Scandinavium wanjuensis sp. nov., isolated from lettuce South Korea.</title>
        <authorList>
            <person name="Park J."/>
            <person name="Park S."/>
            <person name="Oh K.K."/>
            <person name="Cho G.S."/>
            <person name="Franz C.M.A.P."/>
        </authorList>
    </citation>
    <scope>NUCLEOTIDE SEQUENCE</scope>
    <source>
        <strain evidence="1">V105_12</strain>
        <strain evidence="2 3">V105_6</strain>
    </source>
</reference>
<comment type="caution">
    <text evidence="1">The sequence shown here is derived from an EMBL/GenBank/DDBJ whole genome shotgun (WGS) entry which is preliminary data.</text>
</comment>
<evidence type="ECO:0000313" key="2">
    <source>
        <dbReference type="EMBL" id="MDX6039902.1"/>
    </source>
</evidence>
<keyword evidence="3" id="KW-1185">Reference proteome</keyword>